<dbReference type="GO" id="GO:0006427">
    <property type="term" value="P:histidyl-tRNA aminoacylation"/>
    <property type="evidence" value="ECO:0007669"/>
    <property type="project" value="TreeGrafter"/>
</dbReference>
<feature type="non-terminal residue" evidence="4">
    <location>
        <position position="1"/>
    </location>
</feature>
<dbReference type="PANTHER" id="PTHR43707">
    <property type="entry name" value="HISTIDYL-TRNA SYNTHETASE"/>
    <property type="match status" value="1"/>
</dbReference>
<dbReference type="AlphaFoldDB" id="A0A382ZUR3"/>
<accession>A0A382ZUR3</accession>
<evidence type="ECO:0000256" key="2">
    <source>
        <dbReference type="ARBA" id="ARBA00030619"/>
    </source>
</evidence>
<dbReference type="InterPro" id="IPR004154">
    <property type="entry name" value="Anticodon-bd"/>
</dbReference>
<name>A0A382ZUR3_9ZZZZ</name>
<gene>
    <name evidence="4" type="ORF">METZ01_LOCUS451883</name>
</gene>
<dbReference type="InterPro" id="IPR033656">
    <property type="entry name" value="HisRS_anticodon"/>
</dbReference>
<dbReference type="GO" id="GO:0004821">
    <property type="term" value="F:histidine-tRNA ligase activity"/>
    <property type="evidence" value="ECO:0007669"/>
    <property type="project" value="TreeGrafter"/>
</dbReference>
<dbReference type="EMBL" id="UINC01186689">
    <property type="protein sequence ID" value="SVD99029.1"/>
    <property type="molecule type" value="Genomic_DNA"/>
</dbReference>
<comment type="similarity">
    <text evidence="1">Belongs to the class-II aminoacyl-tRNA synthetase family.</text>
</comment>
<dbReference type="Pfam" id="PF03129">
    <property type="entry name" value="HGTP_anticodon"/>
    <property type="match status" value="1"/>
</dbReference>
<dbReference type="Gene3D" id="3.30.930.10">
    <property type="entry name" value="Bira Bifunctional Protein, Domain 2"/>
    <property type="match status" value="1"/>
</dbReference>
<evidence type="ECO:0000256" key="1">
    <source>
        <dbReference type="ARBA" id="ARBA00008226"/>
    </source>
</evidence>
<dbReference type="Gene3D" id="3.40.50.800">
    <property type="entry name" value="Anticodon-binding domain"/>
    <property type="match status" value="1"/>
</dbReference>
<dbReference type="InterPro" id="IPR036621">
    <property type="entry name" value="Anticodon-bd_dom_sf"/>
</dbReference>
<sequence length="158" mass="17074">WTTGSLGAQNAFCGGGRYDGLVEQLGGLKVPAAGFACGMERLVELCNQQRSTTDILGAEVWMVMLGITAEAIGYPLAENLREAGIQVVCNCGGGSIGKQLRRADQKRALFAVIIGDDELENRRVTVKPLQSGEQQTSMTEDCLVDFFLAQRNREQSAF</sequence>
<dbReference type="SUPFAM" id="SSF52954">
    <property type="entry name" value="Class II aaRS ABD-related"/>
    <property type="match status" value="1"/>
</dbReference>
<evidence type="ECO:0000259" key="3">
    <source>
        <dbReference type="Pfam" id="PF03129"/>
    </source>
</evidence>
<reference evidence="4" key="1">
    <citation type="submission" date="2018-05" db="EMBL/GenBank/DDBJ databases">
        <authorList>
            <person name="Lanie J.A."/>
            <person name="Ng W.-L."/>
            <person name="Kazmierczak K.M."/>
            <person name="Andrzejewski T.M."/>
            <person name="Davidsen T.M."/>
            <person name="Wayne K.J."/>
            <person name="Tettelin H."/>
            <person name="Glass J.I."/>
            <person name="Rusch D."/>
            <person name="Podicherti R."/>
            <person name="Tsui H.-C.T."/>
            <person name="Winkler M.E."/>
        </authorList>
    </citation>
    <scope>NUCLEOTIDE SEQUENCE</scope>
</reference>
<dbReference type="InterPro" id="IPR045864">
    <property type="entry name" value="aa-tRNA-synth_II/BPL/LPL"/>
</dbReference>
<dbReference type="GO" id="GO:0005737">
    <property type="term" value="C:cytoplasm"/>
    <property type="evidence" value="ECO:0007669"/>
    <property type="project" value="InterPro"/>
</dbReference>
<proteinExistence type="inferred from homology"/>
<organism evidence="4">
    <name type="scientific">marine metagenome</name>
    <dbReference type="NCBI Taxonomy" id="408172"/>
    <lineage>
        <taxon>unclassified sequences</taxon>
        <taxon>metagenomes</taxon>
        <taxon>ecological metagenomes</taxon>
    </lineage>
</organism>
<evidence type="ECO:0000313" key="4">
    <source>
        <dbReference type="EMBL" id="SVD99029.1"/>
    </source>
</evidence>
<dbReference type="SUPFAM" id="SSF55681">
    <property type="entry name" value="Class II aaRS and biotin synthetases"/>
    <property type="match status" value="1"/>
</dbReference>
<dbReference type="InterPro" id="IPR004516">
    <property type="entry name" value="HisRS/HisZ"/>
</dbReference>
<dbReference type="CDD" id="cd00859">
    <property type="entry name" value="HisRS_anticodon"/>
    <property type="match status" value="1"/>
</dbReference>
<protein>
    <recommendedName>
        <fullName evidence="2">Histidyl-tRNA synthetase</fullName>
    </recommendedName>
</protein>
<feature type="domain" description="Anticodon-binding" evidence="3">
    <location>
        <begin position="69"/>
        <end position="147"/>
    </location>
</feature>
<dbReference type="PANTHER" id="PTHR43707:SF1">
    <property type="entry name" value="HISTIDINE--TRNA LIGASE, MITOCHONDRIAL-RELATED"/>
    <property type="match status" value="1"/>
</dbReference>